<dbReference type="EMBL" id="JALP01000265">
    <property type="protein sequence ID" value="THG89093.1"/>
    <property type="molecule type" value="Genomic_DNA"/>
</dbReference>
<accession>A0A094WGN9</accession>
<dbReference type="OrthoDB" id="2974265at2"/>
<sequence>MNVLIFIISYLVLSLLVSLFYIGLLMFTFIMIKKIFHMNQAKWDSFFKFRKGRGLYYVMTLPYLLTLLIMFPLSMYWFNLIDFEFKVLSSISIIMILTLTGIFKFSKLKEFLPYKI</sequence>
<evidence type="ECO:0000313" key="3">
    <source>
        <dbReference type="EMBL" id="THG89093.1"/>
    </source>
</evidence>
<evidence type="ECO:0000313" key="5">
    <source>
        <dbReference type="Proteomes" id="UP000297014"/>
    </source>
</evidence>
<organism evidence="2 4">
    <name type="scientific">Alkalihalobacillus alcalophilus ATCC 27647 = CGMCC 1.3604</name>
    <dbReference type="NCBI Taxonomy" id="1218173"/>
    <lineage>
        <taxon>Bacteria</taxon>
        <taxon>Bacillati</taxon>
        <taxon>Bacillota</taxon>
        <taxon>Bacilli</taxon>
        <taxon>Bacillales</taxon>
        <taxon>Bacillaceae</taxon>
        <taxon>Alkalihalobacillus</taxon>
    </lineage>
</organism>
<keyword evidence="4" id="KW-1185">Reference proteome</keyword>
<feature type="transmembrane region" description="Helical" evidence="1">
    <location>
        <begin position="54"/>
        <end position="75"/>
    </location>
</feature>
<dbReference type="EMBL" id="ALPT02000091">
    <property type="protein sequence ID" value="KGA95951.1"/>
    <property type="molecule type" value="Genomic_DNA"/>
</dbReference>
<gene>
    <name evidence="3" type="ORF">AJ85_19635</name>
    <name evidence="2" type="ORF">BALCAV_0219250</name>
</gene>
<proteinExistence type="predicted"/>
<keyword evidence="1" id="KW-1133">Transmembrane helix</keyword>
<name>A0A094WGN9_ALKAL</name>
<evidence type="ECO:0000313" key="4">
    <source>
        <dbReference type="Proteomes" id="UP000002754"/>
    </source>
</evidence>
<feature type="transmembrane region" description="Helical" evidence="1">
    <location>
        <begin position="87"/>
        <end position="106"/>
    </location>
</feature>
<protein>
    <submittedName>
        <fullName evidence="2">Uncharacterized protein</fullName>
    </submittedName>
</protein>
<dbReference type="Proteomes" id="UP000297014">
    <property type="component" value="Unassembled WGS sequence"/>
</dbReference>
<keyword evidence="1" id="KW-0812">Transmembrane</keyword>
<dbReference type="Proteomes" id="UP000002754">
    <property type="component" value="Unassembled WGS sequence"/>
</dbReference>
<evidence type="ECO:0000256" key="1">
    <source>
        <dbReference type="SAM" id="Phobius"/>
    </source>
</evidence>
<feature type="transmembrane region" description="Helical" evidence="1">
    <location>
        <begin position="6"/>
        <end position="33"/>
    </location>
</feature>
<evidence type="ECO:0000313" key="2">
    <source>
        <dbReference type="EMBL" id="KGA95951.1"/>
    </source>
</evidence>
<dbReference type="AlphaFoldDB" id="A0A094WGN9"/>
<reference evidence="2 4" key="1">
    <citation type="journal article" date="2014" name="Genome Announc.">
        <title>Draft Genome Sequence of Bacillus alcalophilus AV1934, a Classic Alkaliphile Isolated from Human Feces in 1934.</title>
        <authorList>
            <person name="Attie O."/>
            <person name="Jayaprakash A."/>
            <person name="Shah H."/>
            <person name="Paulsen I.T."/>
            <person name="Morino M."/>
            <person name="Takahashi Y."/>
            <person name="Narumi I."/>
            <person name="Sachidanandam R."/>
            <person name="Satoh K."/>
            <person name="Ito M."/>
            <person name="Krulwich T.A."/>
        </authorList>
    </citation>
    <scope>NUCLEOTIDE SEQUENCE [LARGE SCALE GENOMIC DNA]</scope>
    <source>
        <strain evidence="2 4">AV1934</strain>
    </source>
</reference>
<reference evidence="3 5" key="2">
    <citation type="submission" date="2014-01" db="EMBL/GenBank/DDBJ databases">
        <title>Draft genome sequencing of Bacillus alcalophilus CGMCC 1.3604.</title>
        <authorList>
            <person name="Yang J."/>
            <person name="Diao L."/>
            <person name="Yang S."/>
        </authorList>
    </citation>
    <scope>NUCLEOTIDE SEQUENCE [LARGE SCALE GENOMIC DNA]</scope>
    <source>
        <strain evidence="3 5">CGMCC 1.3604</strain>
    </source>
</reference>
<dbReference type="eggNOG" id="ENOG5030EXU">
    <property type="taxonomic scope" value="Bacteria"/>
</dbReference>
<comment type="caution">
    <text evidence="2">The sequence shown here is derived from an EMBL/GenBank/DDBJ whole genome shotgun (WGS) entry which is preliminary data.</text>
</comment>
<keyword evidence="1" id="KW-0472">Membrane</keyword>